<dbReference type="EMBL" id="JAHWBK010000017">
    <property type="protein sequence ID" value="MCV0326707.1"/>
    <property type="molecule type" value="Genomic_DNA"/>
</dbReference>
<sequence>MERSLKELRNTFENALKAHLKLELAGHPGLVVSKNKIVVKHRSGAVATLHFEYLANTRSYETIVFAEHPILQMELERMDPPYPSNLANAKLVYCMSTVSEREACPLLPVTEQGVERVCRGLLQRLLETDLPIISNLFDLSPGLVNDVLARPERYSYPVPIIHAALRSNGIRPDVDTVARILSEKTLGYTNHREQKDSFNRRLMAEPE</sequence>
<dbReference type="Proteomes" id="UP001208054">
    <property type="component" value="Unassembled WGS sequence"/>
</dbReference>
<proteinExistence type="predicted"/>
<protein>
    <recommendedName>
        <fullName evidence="3">Transposase</fullName>
    </recommendedName>
</protein>
<evidence type="ECO:0008006" key="3">
    <source>
        <dbReference type="Google" id="ProtNLM"/>
    </source>
</evidence>
<keyword evidence="2" id="KW-1185">Reference proteome</keyword>
<gene>
    <name evidence="1" type="ORF">KYJ44_20535</name>
</gene>
<evidence type="ECO:0000313" key="1">
    <source>
        <dbReference type="EMBL" id="MCV0326707.1"/>
    </source>
</evidence>
<organism evidence="1 2">
    <name type="scientific">Stenotrophomonas riyadhensis</name>
    <dbReference type="NCBI Taxonomy" id="2859893"/>
    <lineage>
        <taxon>Bacteria</taxon>
        <taxon>Pseudomonadati</taxon>
        <taxon>Pseudomonadota</taxon>
        <taxon>Gammaproteobacteria</taxon>
        <taxon>Lysobacterales</taxon>
        <taxon>Lysobacteraceae</taxon>
        <taxon>Stenotrophomonas</taxon>
    </lineage>
</organism>
<name>A0ABT2XL83_9GAMM</name>
<reference evidence="1 2" key="1">
    <citation type="submission" date="2021-07" db="EMBL/GenBank/DDBJ databases">
        <title>Clinical implication of Pseudomonas aeruginosa: further insight on the antimicrobial resistance.</title>
        <authorList>
            <person name="Macori G."/>
            <person name="Fanning S."/>
            <person name="Alqahtani A."/>
        </authorList>
    </citation>
    <scope>NUCLEOTIDE SEQUENCE [LARGE SCALE GENOMIC DNA]</scope>
    <source>
        <strain evidence="1 2">CFS3442</strain>
    </source>
</reference>
<accession>A0ABT2XL83</accession>
<dbReference type="RefSeq" id="WP_197612388.1">
    <property type="nucleotide sequence ID" value="NZ_JAHWBK010000017.1"/>
</dbReference>
<evidence type="ECO:0000313" key="2">
    <source>
        <dbReference type="Proteomes" id="UP001208054"/>
    </source>
</evidence>
<comment type="caution">
    <text evidence="1">The sequence shown here is derived from an EMBL/GenBank/DDBJ whole genome shotgun (WGS) entry which is preliminary data.</text>
</comment>